<protein>
    <submittedName>
        <fullName evidence="1">Uncharacterized protein</fullName>
    </submittedName>
</protein>
<dbReference type="Proteomes" id="UP000799424">
    <property type="component" value="Unassembled WGS sequence"/>
</dbReference>
<evidence type="ECO:0000313" key="2">
    <source>
        <dbReference type="Proteomes" id="UP000799424"/>
    </source>
</evidence>
<dbReference type="AlphaFoldDB" id="A0A6A6ZIN9"/>
<dbReference type="EMBL" id="MU006239">
    <property type="protein sequence ID" value="KAF2820890.1"/>
    <property type="molecule type" value="Genomic_DNA"/>
</dbReference>
<proteinExistence type="predicted"/>
<organism evidence="1 2">
    <name type="scientific">Ophiobolus disseminans</name>
    <dbReference type="NCBI Taxonomy" id="1469910"/>
    <lineage>
        <taxon>Eukaryota</taxon>
        <taxon>Fungi</taxon>
        <taxon>Dikarya</taxon>
        <taxon>Ascomycota</taxon>
        <taxon>Pezizomycotina</taxon>
        <taxon>Dothideomycetes</taxon>
        <taxon>Pleosporomycetidae</taxon>
        <taxon>Pleosporales</taxon>
        <taxon>Pleosporineae</taxon>
        <taxon>Phaeosphaeriaceae</taxon>
        <taxon>Ophiobolus</taxon>
    </lineage>
</organism>
<accession>A0A6A6ZIN9</accession>
<name>A0A6A6ZIN9_9PLEO</name>
<reference evidence="1" key="1">
    <citation type="journal article" date="2020" name="Stud. Mycol.">
        <title>101 Dothideomycetes genomes: a test case for predicting lifestyles and emergence of pathogens.</title>
        <authorList>
            <person name="Haridas S."/>
            <person name="Albert R."/>
            <person name="Binder M."/>
            <person name="Bloem J."/>
            <person name="Labutti K."/>
            <person name="Salamov A."/>
            <person name="Andreopoulos B."/>
            <person name="Baker S."/>
            <person name="Barry K."/>
            <person name="Bills G."/>
            <person name="Bluhm B."/>
            <person name="Cannon C."/>
            <person name="Castanera R."/>
            <person name="Culley D."/>
            <person name="Daum C."/>
            <person name="Ezra D."/>
            <person name="Gonzalez J."/>
            <person name="Henrissat B."/>
            <person name="Kuo A."/>
            <person name="Liang C."/>
            <person name="Lipzen A."/>
            <person name="Lutzoni F."/>
            <person name="Magnuson J."/>
            <person name="Mondo S."/>
            <person name="Nolan M."/>
            <person name="Ohm R."/>
            <person name="Pangilinan J."/>
            <person name="Park H.-J."/>
            <person name="Ramirez L."/>
            <person name="Alfaro M."/>
            <person name="Sun H."/>
            <person name="Tritt A."/>
            <person name="Yoshinaga Y."/>
            <person name="Zwiers L.-H."/>
            <person name="Turgeon B."/>
            <person name="Goodwin S."/>
            <person name="Spatafora J."/>
            <person name="Crous P."/>
            <person name="Grigoriev I."/>
        </authorList>
    </citation>
    <scope>NUCLEOTIDE SEQUENCE</scope>
    <source>
        <strain evidence="1">CBS 113818</strain>
    </source>
</reference>
<gene>
    <name evidence="1" type="ORF">CC86DRAFT_386919</name>
</gene>
<sequence length="136" mass="14727">MQILTSEPTVTTRTMSEAPNRICQAVPCITDDEFVHLDGREYVDLTKDMFSGPAQMASMATRAVGMAGNFTHYGHLKNGKLECDNAGEPVECPKCPKGDVLDPFITTYDDTITGNPPCKSILLNIGSKNAGVAFRL</sequence>
<keyword evidence="2" id="KW-1185">Reference proteome</keyword>
<evidence type="ECO:0000313" key="1">
    <source>
        <dbReference type="EMBL" id="KAF2820890.1"/>
    </source>
</evidence>